<keyword evidence="7" id="KW-0460">Magnesium</keyword>
<dbReference type="InterPro" id="IPR036397">
    <property type="entry name" value="RNaseH_sf"/>
</dbReference>
<dbReference type="InterPro" id="IPR012337">
    <property type="entry name" value="RNaseH-like_sf"/>
</dbReference>
<evidence type="ECO:0000256" key="1">
    <source>
        <dbReference type="ARBA" id="ARBA00022578"/>
    </source>
</evidence>
<dbReference type="InterPro" id="IPR039537">
    <property type="entry name" value="Retrotran_Ty1/copia-like"/>
</dbReference>
<comment type="caution">
    <text evidence="17">The sequence shown here is derived from an EMBL/GenBank/DDBJ whole genome shotgun (WGS) entry which is preliminary data.</text>
</comment>
<keyword evidence="5" id="KW-0255">Endonuclease</keyword>
<keyword evidence="6" id="KW-0378">Hydrolase</keyword>
<keyword evidence="11" id="KW-0808">Transferase</keyword>
<keyword evidence="12" id="KW-0233">DNA recombination</keyword>
<dbReference type="GO" id="GO:0005634">
    <property type="term" value="C:nucleus"/>
    <property type="evidence" value="ECO:0007669"/>
    <property type="project" value="UniProtKB-ARBA"/>
</dbReference>
<keyword evidence="10" id="KW-0695">RNA-directed DNA polymerase</keyword>
<feature type="compositionally biased region" description="Basic residues" evidence="15">
    <location>
        <begin position="319"/>
        <end position="328"/>
    </location>
</feature>
<feature type="compositionally biased region" description="Acidic residues" evidence="15">
    <location>
        <begin position="270"/>
        <end position="280"/>
    </location>
</feature>
<evidence type="ECO:0000313" key="17">
    <source>
        <dbReference type="EMBL" id="KNZ57666.1"/>
    </source>
</evidence>
<evidence type="ECO:0000256" key="2">
    <source>
        <dbReference type="ARBA" id="ARBA00022695"/>
    </source>
</evidence>
<keyword evidence="1" id="KW-0815">Transposition</keyword>
<dbReference type="GO" id="GO:0004519">
    <property type="term" value="F:endonuclease activity"/>
    <property type="evidence" value="ECO:0007669"/>
    <property type="project" value="UniProtKB-KW"/>
</dbReference>
<feature type="domain" description="Integrase catalytic" evidence="16">
    <location>
        <begin position="74"/>
        <end position="214"/>
    </location>
</feature>
<dbReference type="GO" id="GO:0003887">
    <property type="term" value="F:DNA-directed DNA polymerase activity"/>
    <property type="evidence" value="ECO:0007669"/>
    <property type="project" value="UniProtKB-KW"/>
</dbReference>
<evidence type="ECO:0000256" key="11">
    <source>
        <dbReference type="ARBA" id="ARBA00022932"/>
    </source>
</evidence>
<accession>A0A0L6VA43</accession>
<evidence type="ECO:0000256" key="9">
    <source>
        <dbReference type="ARBA" id="ARBA00022908"/>
    </source>
</evidence>
<evidence type="ECO:0000256" key="10">
    <source>
        <dbReference type="ARBA" id="ARBA00022918"/>
    </source>
</evidence>
<dbReference type="GO" id="GO:0015074">
    <property type="term" value="P:DNA integration"/>
    <property type="evidence" value="ECO:0007669"/>
    <property type="project" value="UniProtKB-KW"/>
</dbReference>
<gene>
    <name evidence="17" type="ORF">VP01_2104g6</name>
</gene>
<dbReference type="GO" id="GO:0032196">
    <property type="term" value="P:transposition"/>
    <property type="evidence" value="ECO:0007669"/>
    <property type="project" value="UniProtKB-KW"/>
</dbReference>
<dbReference type="PANTHER" id="PTHR42648:SF11">
    <property type="entry name" value="TRANSPOSON TY4-P GAG-POL POLYPROTEIN"/>
    <property type="match status" value="1"/>
</dbReference>
<evidence type="ECO:0000256" key="14">
    <source>
        <dbReference type="ARBA" id="ARBA00049244"/>
    </source>
</evidence>
<dbReference type="GO" id="GO:0003723">
    <property type="term" value="F:RNA binding"/>
    <property type="evidence" value="ECO:0007669"/>
    <property type="project" value="UniProtKB-KW"/>
</dbReference>
<sequence>MSGNYCGNLPCLDFENGAHSSLLSSAEFLHKSLGHVSYHRIRKKLGIPLKIIKNCESCAVSKITKASFKSVHKPASRPFEELHMDIIGPIWPSSYQGHRYILTIVDSCTRFCAAIPIKLKSEVADTVSYLIDVEAKRFGYYPTTLHSDRGSEFLNSILNDYCVAHLIKQRTSDAYTPQQNGLAERFNRTILESMRTILEDSKIQRKYWNEIAKLNPKGKLGRLIGYTDELRSYRILSDEGKIIETKSVQFLEYTYPESTDDDWDITVEEEKELEHEEEEKDANPSESSDESTEEIAKSLNPASVIPPGRILRERTSLVKPRKTSGAKQ</sequence>
<dbReference type="VEuPathDB" id="FungiDB:VP01_2104g6"/>
<keyword evidence="2" id="KW-0548">Nucleotidyltransferase</keyword>
<dbReference type="GO" id="GO:0006310">
    <property type="term" value="P:DNA recombination"/>
    <property type="evidence" value="ECO:0007669"/>
    <property type="project" value="UniProtKB-KW"/>
</dbReference>
<keyword evidence="4" id="KW-0479">Metal-binding</keyword>
<dbReference type="GO" id="GO:0046872">
    <property type="term" value="F:metal ion binding"/>
    <property type="evidence" value="ECO:0007669"/>
    <property type="project" value="UniProtKB-KW"/>
</dbReference>
<dbReference type="PANTHER" id="PTHR42648">
    <property type="entry name" value="TRANSPOSASE, PUTATIVE-RELATED"/>
    <property type="match status" value="1"/>
</dbReference>
<keyword evidence="8" id="KW-0694">RNA-binding</keyword>
<evidence type="ECO:0000313" key="18">
    <source>
        <dbReference type="Proteomes" id="UP000037035"/>
    </source>
</evidence>
<dbReference type="Gene3D" id="3.30.420.10">
    <property type="entry name" value="Ribonuclease H-like superfamily/Ribonuclease H"/>
    <property type="match status" value="1"/>
</dbReference>
<dbReference type="PROSITE" id="PS50994">
    <property type="entry name" value="INTEGRASE"/>
    <property type="match status" value="1"/>
</dbReference>
<dbReference type="EMBL" id="LAVV01006953">
    <property type="protein sequence ID" value="KNZ57666.1"/>
    <property type="molecule type" value="Genomic_DNA"/>
</dbReference>
<evidence type="ECO:0000256" key="5">
    <source>
        <dbReference type="ARBA" id="ARBA00022759"/>
    </source>
</evidence>
<dbReference type="OrthoDB" id="2847449at2759"/>
<comment type="catalytic activity">
    <reaction evidence="14">
        <text>DNA(n) + a 2'-deoxyribonucleoside 5'-triphosphate = DNA(n+1) + diphosphate</text>
        <dbReference type="Rhea" id="RHEA:22508"/>
        <dbReference type="Rhea" id="RHEA-COMP:17339"/>
        <dbReference type="Rhea" id="RHEA-COMP:17340"/>
        <dbReference type="ChEBI" id="CHEBI:33019"/>
        <dbReference type="ChEBI" id="CHEBI:61560"/>
        <dbReference type="ChEBI" id="CHEBI:173112"/>
        <dbReference type="EC" id="2.7.7.7"/>
    </reaction>
</comment>
<dbReference type="InterPro" id="IPR001584">
    <property type="entry name" value="Integrase_cat-core"/>
</dbReference>
<proteinExistence type="predicted"/>
<organism evidence="17 18">
    <name type="scientific">Puccinia sorghi</name>
    <dbReference type="NCBI Taxonomy" id="27349"/>
    <lineage>
        <taxon>Eukaryota</taxon>
        <taxon>Fungi</taxon>
        <taxon>Dikarya</taxon>
        <taxon>Basidiomycota</taxon>
        <taxon>Pucciniomycotina</taxon>
        <taxon>Pucciniomycetes</taxon>
        <taxon>Pucciniales</taxon>
        <taxon>Pucciniaceae</taxon>
        <taxon>Puccinia</taxon>
    </lineage>
</organism>
<comment type="catalytic activity">
    <reaction evidence="13">
        <text>DNA(n) + a 2'-deoxyribonucleoside 5'-triphosphate = DNA(n+1) + diphosphate</text>
        <dbReference type="Rhea" id="RHEA:22508"/>
        <dbReference type="Rhea" id="RHEA-COMP:17339"/>
        <dbReference type="Rhea" id="RHEA-COMP:17340"/>
        <dbReference type="ChEBI" id="CHEBI:33019"/>
        <dbReference type="ChEBI" id="CHEBI:61560"/>
        <dbReference type="ChEBI" id="CHEBI:173112"/>
        <dbReference type="EC" id="2.7.7.49"/>
    </reaction>
</comment>
<reference evidence="17 18" key="1">
    <citation type="submission" date="2015-08" db="EMBL/GenBank/DDBJ databases">
        <title>Next Generation Sequencing and Analysis of the Genome of Puccinia sorghi L Schw, the Causal Agent of Maize Common Rust.</title>
        <authorList>
            <person name="Rochi L."/>
            <person name="Burguener G."/>
            <person name="Darino M."/>
            <person name="Turjanski A."/>
            <person name="Kreff E."/>
            <person name="Dieguez M.J."/>
            <person name="Sacco F."/>
        </authorList>
    </citation>
    <scope>NUCLEOTIDE SEQUENCE [LARGE SCALE GENOMIC DNA]</scope>
    <source>
        <strain evidence="17 18">RO10H11247</strain>
    </source>
</reference>
<evidence type="ECO:0000256" key="15">
    <source>
        <dbReference type="SAM" id="MobiDB-lite"/>
    </source>
</evidence>
<keyword evidence="18" id="KW-1185">Reference proteome</keyword>
<dbReference type="Pfam" id="PF00665">
    <property type="entry name" value="rve"/>
    <property type="match status" value="1"/>
</dbReference>
<keyword evidence="11" id="KW-0239">DNA-directed DNA polymerase</keyword>
<dbReference type="SUPFAM" id="SSF53098">
    <property type="entry name" value="Ribonuclease H-like"/>
    <property type="match status" value="1"/>
</dbReference>
<evidence type="ECO:0000256" key="6">
    <source>
        <dbReference type="ARBA" id="ARBA00022801"/>
    </source>
</evidence>
<protein>
    <recommendedName>
        <fullName evidence="16">Integrase catalytic domain-containing protein</fullName>
    </recommendedName>
</protein>
<dbReference type="AlphaFoldDB" id="A0A0L6VA43"/>
<dbReference type="Pfam" id="PF25597">
    <property type="entry name" value="SH3_retrovirus"/>
    <property type="match status" value="1"/>
</dbReference>
<keyword evidence="3" id="KW-0540">Nuclease</keyword>
<evidence type="ECO:0000256" key="12">
    <source>
        <dbReference type="ARBA" id="ARBA00023172"/>
    </source>
</evidence>
<evidence type="ECO:0000256" key="3">
    <source>
        <dbReference type="ARBA" id="ARBA00022722"/>
    </source>
</evidence>
<dbReference type="GO" id="GO:0016787">
    <property type="term" value="F:hydrolase activity"/>
    <property type="evidence" value="ECO:0007669"/>
    <property type="project" value="UniProtKB-KW"/>
</dbReference>
<evidence type="ECO:0000256" key="13">
    <source>
        <dbReference type="ARBA" id="ARBA00048173"/>
    </source>
</evidence>
<evidence type="ECO:0000259" key="16">
    <source>
        <dbReference type="PROSITE" id="PS50994"/>
    </source>
</evidence>
<dbReference type="GO" id="GO:0003964">
    <property type="term" value="F:RNA-directed DNA polymerase activity"/>
    <property type="evidence" value="ECO:0007669"/>
    <property type="project" value="UniProtKB-KW"/>
</dbReference>
<evidence type="ECO:0000256" key="7">
    <source>
        <dbReference type="ARBA" id="ARBA00022842"/>
    </source>
</evidence>
<dbReference type="Proteomes" id="UP000037035">
    <property type="component" value="Unassembled WGS sequence"/>
</dbReference>
<evidence type="ECO:0000256" key="4">
    <source>
        <dbReference type="ARBA" id="ARBA00022723"/>
    </source>
</evidence>
<evidence type="ECO:0000256" key="8">
    <source>
        <dbReference type="ARBA" id="ARBA00022884"/>
    </source>
</evidence>
<name>A0A0L6VA43_9BASI</name>
<dbReference type="InterPro" id="IPR057670">
    <property type="entry name" value="SH3_retrovirus"/>
</dbReference>
<keyword evidence="9" id="KW-0229">DNA integration</keyword>
<feature type="region of interest" description="Disordered" evidence="15">
    <location>
        <begin position="270"/>
        <end position="328"/>
    </location>
</feature>